<dbReference type="RefSeq" id="WP_103984428.1">
    <property type="nucleotide sequence ID" value="NZ_FNVS01000026.1"/>
</dbReference>
<dbReference type="PROSITE" id="PS51900">
    <property type="entry name" value="CB"/>
    <property type="match status" value="1"/>
</dbReference>
<evidence type="ECO:0000256" key="2">
    <source>
        <dbReference type="ARBA" id="ARBA00022908"/>
    </source>
</evidence>
<dbReference type="InterPro" id="IPR025269">
    <property type="entry name" value="SAM-like_dom"/>
</dbReference>
<comment type="similarity">
    <text evidence="1">Belongs to the 'phage' integrase family.</text>
</comment>
<keyword evidence="8" id="KW-1185">Reference proteome</keyword>
<dbReference type="Proteomes" id="UP000236725">
    <property type="component" value="Unassembled WGS sequence"/>
</dbReference>
<reference evidence="7 8" key="1">
    <citation type="submission" date="2016-10" db="EMBL/GenBank/DDBJ databases">
        <authorList>
            <person name="Varghese N."/>
            <person name="Submissions S."/>
        </authorList>
    </citation>
    <scope>NUCLEOTIDE SEQUENCE [LARGE SCALE GENOMIC DNA]</scope>
    <source>
        <strain evidence="7 8">DSM 29073</strain>
    </source>
</reference>
<dbReference type="Pfam" id="PF13102">
    <property type="entry name" value="Phage_int_SAM_5"/>
    <property type="match status" value="1"/>
</dbReference>
<keyword evidence="3 5" id="KW-0238">DNA-binding</keyword>
<accession>A0A8G2FCA7</accession>
<comment type="caution">
    <text evidence="7">The sequence shown here is derived from an EMBL/GenBank/DDBJ whole genome shotgun (WGS) entry which is preliminary data.</text>
</comment>
<keyword evidence="4" id="KW-0233">DNA recombination</keyword>
<dbReference type="GO" id="GO:0003677">
    <property type="term" value="F:DNA binding"/>
    <property type="evidence" value="ECO:0007669"/>
    <property type="project" value="UniProtKB-UniRule"/>
</dbReference>
<dbReference type="InterPro" id="IPR050090">
    <property type="entry name" value="Tyrosine_recombinase_XerCD"/>
</dbReference>
<dbReference type="AlphaFoldDB" id="A0A8G2FCA7"/>
<dbReference type="PANTHER" id="PTHR30349">
    <property type="entry name" value="PHAGE INTEGRASE-RELATED"/>
    <property type="match status" value="1"/>
</dbReference>
<gene>
    <name evidence="7" type="ORF">SAMN05444001_12616</name>
</gene>
<organism evidence="7 8">
    <name type="scientific">Parabacteroides chinchillae</name>
    <dbReference type="NCBI Taxonomy" id="871327"/>
    <lineage>
        <taxon>Bacteria</taxon>
        <taxon>Pseudomonadati</taxon>
        <taxon>Bacteroidota</taxon>
        <taxon>Bacteroidia</taxon>
        <taxon>Bacteroidales</taxon>
        <taxon>Tannerellaceae</taxon>
        <taxon>Parabacteroides</taxon>
    </lineage>
</organism>
<dbReference type="Gene3D" id="1.10.443.10">
    <property type="entry name" value="Intergrase catalytic core"/>
    <property type="match status" value="1"/>
</dbReference>
<evidence type="ECO:0000313" key="8">
    <source>
        <dbReference type="Proteomes" id="UP000236725"/>
    </source>
</evidence>
<dbReference type="InterPro" id="IPR013762">
    <property type="entry name" value="Integrase-like_cat_sf"/>
</dbReference>
<dbReference type="Gene3D" id="1.10.150.130">
    <property type="match status" value="1"/>
</dbReference>
<dbReference type="SUPFAM" id="SSF56349">
    <property type="entry name" value="DNA breaking-rejoining enzymes"/>
    <property type="match status" value="1"/>
</dbReference>
<evidence type="ECO:0000259" key="6">
    <source>
        <dbReference type="PROSITE" id="PS51900"/>
    </source>
</evidence>
<dbReference type="GO" id="GO:0015074">
    <property type="term" value="P:DNA integration"/>
    <property type="evidence" value="ECO:0007669"/>
    <property type="project" value="UniProtKB-KW"/>
</dbReference>
<keyword evidence="2" id="KW-0229">DNA integration</keyword>
<dbReference type="InterPro" id="IPR010998">
    <property type="entry name" value="Integrase_recombinase_N"/>
</dbReference>
<protein>
    <submittedName>
        <fullName evidence="7">Site-specific recombinase XerD</fullName>
    </submittedName>
</protein>
<evidence type="ECO:0000256" key="5">
    <source>
        <dbReference type="PROSITE-ProRule" id="PRU01248"/>
    </source>
</evidence>
<dbReference type="PANTHER" id="PTHR30349:SF64">
    <property type="entry name" value="PROPHAGE INTEGRASE INTD-RELATED"/>
    <property type="match status" value="1"/>
</dbReference>
<evidence type="ECO:0000256" key="3">
    <source>
        <dbReference type="ARBA" id="ARBA00023125"/>
    </source>
</evidence>
<evidence type="ECO:0000256" key="4">
    <source>
        <dbReference type="ARBA" id="ARBA00023172"/>
    </source>
</evidence>
<proteinExistence type="inferred from homology"/>
<evidence type="ECO:0000256" key="1">
    <source>
        <dbReference type="ARBA" id="ARBA00008857"/>
    </source>
</evidence>
<name>A0A8G2FCA7_9BACT</name>
<sequence>MNRVKQREAGTDALVYMMSRQKVLESNQRYGTANLYRSAHNRFASFMKGGSVMLDKITIQMVCDFEDFLKKQRLSQNSTYTYISCIRAAYHSAVSEGLVALGVNPFSRMRMRPTRTHKRAISAKEIEEIAMLVLELPFLLLTRDIFVFSYMASGIPFIDLVNLKQENIQGDFLVYYRRKTNALITTRLTKGMRVIIQRYAGQGVDGLLFPILKRVDASYTEYKSCLRRYNRNLEKISNLMKNPVKLTSYTARHSWATEAKRQNTPVAVIGEALGHTSEKTTRFYLDSLDQSVLDKANMQIIRRLDEMIQKRKRE</sequence>
<dbReference type="EMBL" id="FNVS01000026">
    <property type="protein sequence ID" value="SEG27476.1"/>
    <property type="molecule type" value="Genomic_DNA"/>
</dbReference>
<dbReference type="InterPro" id="IPR044068">
    <property type="entry name" value="CB"/>
</dbReference>
<dbReference type="InterPro" id="IPR011010">
    <property type="entry name" value="DNA_brk_join_enz"/>
</dbReference>
<dbReference type="InterPro" id="IPR002104">
    <property type="entry name" value="Integrase_catalytic"/>
</dbReference>
<dbReference type="GO" id="GO:0006310">
    <property type="term" value="P:DNA recombination"/>
    <property type="evidence" value="ECO:0007669"/>
    <property type="project" value="UniProtKB-KW"/>
</dbReference>
<evidence type="ECO:0000313" key="7">
    <source>
        <dbReference type="EMBL" id="SEG27476.1"/>
    </source>
</evidence>
<feature type="domain" description="Core-binding (CB)" evidence="6">
    <location>
        <begin position="18"/>
        <end position="94"/>
    </location>
</feature>
<dbReference type="Pfam" id="PF00589">
    <property type="entry name" value="Phage_integrase"/>
    <property type="match status" value="1"/>
</dbReference>